<gene>
    <name evidence="1" type="ORF">GCM10009304_19180</name>
</gene>
<reference evidence="1" key="2">
    <citation type="submission" date="2020-09" db="EMBL/GenBank/DDBJ databases">
        <authorList>
            <person name="Sun Q."/>
            <person name="Ohkuma M."/>
        </authorList>
    </citation>
    <scope>NUCLEOTIDE SEQUENCE</scope>
    <source>
        <strain evidence="1">JCM 30078</strain>
    </source>
</reference>
<evidence type="ECO:0008006" key="3">
    <source>
        <dbReference type="Google" id="ProtNLM"/>
    </source>
</evidence>
<dbReference type="Proteomes" id="UP000635983">
    <property type="component" value="Unassembled WGS sequence"/>
</dbReference>
<keyword evidence="2" id="KW-1185">Reference proteome</keyword>
<name>A0A917PUT8_9PSED</name>
<protein>
    <recommendedName>
        <fullName evidence="3">DNA-binding protein</fullName>
    </recommendedName>
</protein>
<sequence length="97" mass="10525">MSDVPNVTKKRFIAGAVCPACSAQDTIKMWSVDDVPHRECVACGYSDTLDARGNSVPNELPTRVNTTALKPKKPADPQVKAVQFFPNPKLKKPDGKS</sequence>
<evidence type="ECO:0000313" key="1">
    <source>
        <dbReference type="EMBL" id="GGJ93401.1"/>
    </source>
</evidence>
<evidence type="ECO:0000313" key="2">
    <source>
        <dbReference type="Proteomes" id="UP000635983"/>
    </source>
</evidence>
<dbReference type="AlphaFoldDB" id="A0A917PUT8"/>
<dbReference type="Pfam" id="PF09526">
    <property type="entry name" value="DUF2387"/>
    <property type="match status" value="1"/>
</dbReference>
<reference evidence="1" key="1">
    <citation type="journal article" date="2014" name="Int. J. Syst. Evol. Microbiol.">
        <title>Complete genome sequence of Corynebacterium casei LMG S-19264T (=DSM 44701T), isolated from a smear-ripened cheese.</title>
        <authorList>
            <consortium name="US DOE Joint Genome Institute (JGI-PGF)"/>
            <person name="Walter F."/>
            <person name="Albersmeier A."/>
            <person name="Kalinowski J."/>
            <person name="Ruckert C."/>
        </authorList>
    </citation>
    <scope>NUCLEOTIDE SEQUENCE</scope>
    <source>
        <strain evidence="1">JCM 30078</strain>
    </source>
</reference>
<proteinExistence type="predicted"/>
<dbReference type="NCBIfam" id="TIGR02443">
    <property type="entry name" value="YheV family putative zinc ribbon protein"/>
    <property type="match status" value="1"/>
</dbReference>
<dbReference type="EMBL" id="BMPO01000004">
    <property type="protein sequence ID" value="GGJ93401.1"/>
    <property type="molecule type" value="Genomic_DNA"/>
</dbReference>
<comment type="caution">
    <text evidence="1">The sequence shown here is derived from an EMBL/GenBank/DDBJ whole genome shotgun (WGS) entry which is preliminary data.</text>
</comment>
<dbReference type="InterPro" id="IPR012658">
    <property type="entry name" value="YheV"/>
</dbReference>
<dbReference type="RefSeq" id="WP_188983003.1">
    <property type="nucleotide sequence ID" value="NZ_BMPO01000004.1"/>
</dbReference>
<organism evidence="1 2">
    <name type="scientific">Pseudomonas matsuisoli</name>
    <dbReference type="NCBI Taxonomy" id="1515666"/>
    <lineage>
        <taxon>Bacteria</taxon>
        <taxon>Pseudomonadati</taxon>
        <taxon>Pseudomonadota</taxon>
        <taxon>Gammaproteobacteria</taxon>
        <taxon>Pseudomonadales</taxon>
        <taxon>Pseudomonadaceae</taxon>
        <taxon>Pseudomonas</taxon>
    </lineage>
</organism>
<accession>A0A917PUT8</accession>